<dbReference type="AlphaFoldDB" id="A0A9W6YPV4"/>
<keyword evidence="5" id="KW-0720">Serine protease</keyword>
<protein>
    <submittedName>
        <fullName evidence="10">Unnamed protein product</fullName>
    </submittedName>
</protein>
<dbReference type="GO" id="GO:0004177">
    <property type="term" value="F:aminopeptidase activity"/>
    <property type="evidence" value="ECO:0007669"/>
    <property type="project" value="UniProtKB-KW"/>
</dbReference>
<dbReference type="PANTHER" id="PTHR11731">
    <property type="entry name" value="PROTEASE FAMILY S9B,C DIPEPTIDYL-PEPTIDASE IV-RELATED"/>
    <property type="match status" value="1"/>
</dbReference>
<keyword evidence="2" id="KW-0031">Aminopeptidase</keyword>
<evidence type="ECO:0000256" key="5">
    <source>
        <dbReference type="ARBA" id="ARBA00022825"/>
    </source>
</evidence>
<evidence type="ECO:0000256" key="6">
    <source>
        <dbReference type="ARBA" id="ARBA00023180"/>
    </source>
</evidence>
<reference evidence="10" key="1">
    <citation type="submission" date="2023-04" db="EMBL/GenBank/DDBJ databases">
        <title>Ambrosiozyma monospora NBRC 1965.</title>
        <authorList>
            <person name="Ichikawa N."/>
            <person name="Sato H."/>
            <person name="Tonouchi N."/>
        </authorList>
    </citation>
    <scope>NUCLEOTIDE SEQUENCE</scope>
    <source>
        <strain evidence="10">NBRC 1965</strain>
    </source>
</reference>
<dbReference type="FunFam" id="3.40.50.1820:FF:000003">
    <property type="entry name" value="Dipeptidyl peptidase 4"/>
    <property type="match status" value="1"/>
</dbReference>
<dbReference type="InterPro" id="IPR029058">
    <property type="entry name" value="AB_hydrolase_fold"/>
</dbReference>
<comment type="caution">
    <text evidence="10">The sequence shown here is derived from an EMBL/GenBank/DDBJ whole genome shotgun (WGS) entry which is preliminary data.</text>
</comment>
<keyword evidence="7" id="KW-0812">Transmembrane</keyword>
<dbReference type="GO" id="GO:0006508">
    <property type="term" value="P:proteolysis"/>
    <property type="evidence" value="ECO:0007669"/>
    <property type="project" value="UniProtKB-KW"/>
</dbReference>
<dbReference type="Pfam" id="PF00930">
    <property type="entry name" value="DPPIV_N"/>
    <property type="match status" value="1"/>
</dbReference>
<dbReference type="Gene3D" id="3.40.50.1820">
    <property type="entry name" value="alpha/beta hydrolase"/>
    <property type="match status" value="1"/>
</dbReference>
<evidence type="ECO:0000256" key="2">
    <source>
        <dbReference type="ARBA" id="ARBA00022438"/>
    </source>
</evidence>
<dbReference type="GO" id="GO:0008236">
    <property type="term" value="F:serine-type peptidase activity"/>
    <property type="evidence" value="ECO:0007669"/>
    <property type="project" value="UniProtKB-KW"/>
</dbReference>
<dbReference type="Gene3D" id="2.140.10.30">
    <property type="entry name" value="Dipeptidylpeptidase IV, N-terminal domain"/>
    <property type="match status" value="1"/>
</dbReference>
<dbReference type="GO" id="GO:0005886">
    <property type="term" value="C:plasma membrane"/>
    <property type="evidence" value="ECO:0007669"/>
    <property type="project" value="TreeGrafter"/>
</dbReference>
<dbReference type="SUPFAM" id="SSF82171">
    <property type="entry name" value="DPP6 N-terminal domain-like"/>
    <property type="match status" value="1"/>
</dbReference>
<feature type="domain" description="Dipeptidylpeptidase IV N-terminal" evidence="9">
    <location>
        <begin position="222"/>
        <end position="580"/>
    </location>
</feature>
<keyword evidence="4" id="KW-0378">Hydrolase</keyword>
<gene>
    <name evidence="10" type="ORF">Amon01_000217700</name>
</gene>
<dbReference type="InterPro" id="IPR001375">
    <property type="entry name" value="Peptidase_S9_cat"/>
</dbReference>
<name>A0A9W6YPV4_AMBMO</name>
<keyword evidence="3" id="KW-0645">Protease</keyword>
<organism evidence="10 11">
    <name type="scientific">Ambrosiozyma monospora</name>
    <name type="common">Yeast</name>
    <name type="synonym">Endomycopsis monosporus</name>
    <dbReference type="NCBI Taxonomy" id="43982"/>
    <lineage>
        <taxon>Eukaryota</taxon>
        <taxon>Fungi</taxon>
        <taxon>Dikarya</taxon>
        <taxon>Ascomycota</taxon>
        <taxon>Saccharomycotina</taxon>
        <taxon>Pichiomycetes</taxon>
        <taxon>Pichiales</taxon>
        <taxon>Pichiaceae</taxon>
        <taxon>Ambrosiozyma</taxon>
    </lineage>
</organism>
<feature type="transmembrane region" description="Helical" evidence="7">
    <location>
        <begin position="91"/>
        <end position="110"/>
    </location>
</feature>
<sequence>MSNRPNRSPFQEDIELQNQRISSRRNSDILNGISQFAIDDDDVNGDLGNPYFSRQTPANGSHIPLGADWSTLSWKQKLTIYFSQTRTKKRVFIVTVFFLIVWSILLLGFARAGNLKNTDEYLPEVGKGTDAYAGVGSSNDTHSSDGLKKMSLDEQRIGSYYAFHYSLNFVNVDDKDGYYIHDAGSYDALKKVDDSEFETKLYKTNTFEYKEEMYNFKLKELSKDGKRAIVVTNEQSLFRHSGYGIYWILEIESEALSPVHKVDKENVKTSFAAFSPNGNYVSFVEDNNLYVKDLKTNEVLQVTDDGNDNIFNGRPDWVYEEEVLADDKAVFWSQDETKVAYIKFDDTKVPEYDLEMFGDDTYPHVEKLKYPKPGYKNPVVSVHVYSIADKKSTVVDHSDSKLGDDFVVYDIAWITKDELLIKETDRVSKKIDVRLYNGADGSSKVIRSADSADYNGWYVNNGHFYVLPNGKGYIDTVVDNNFDHLGYFKTATTVVPEVLTNGEFDVIGGTLGYDANLDALYYIGATGGNAAQRQLYKIKLSEGAESVKSLTDDTQLGAYDVKVSTGGKYASISYRGPNLPNTKVVELSKMAEDKEYYKSVKPLQDNAKLQENLALYAVPTKKYITVTLDDETEISVQEVRPPNFDSSKKYSLLVSIYGGPGSQKINANFNYGFEEVVSSSLNTVVWYIEPRGTGSKGWKYKAYAKKNIGFWEPRDVVETTKKLIKENSYINADKTAIWGWSYGGFTTLKTLEFDAGSTFKYGMAVAPVTDWTLYDSIYTERYMDLPTDNENYKATAKISDYKKFKQVSRFLLMHGTGDDNVHIQNSMHLLDGFNLNGVENYDMRVFPDSNHNIAYHNANTIVYDQLYNWLQDAYSLKFIDMN</sequence>
<keyword evidence="7" id="KW-1133">Transmembrane helix</keyword>
<dbReference type="InterPro" id="IPR050278">
    <property type="entry name" value="Serine_Prot_S9B/DPPIV"/>
</dbReference>
<feature type="domain" description="Peptidase S9 prolyl oligopeptidase catalytic" evidence="8">
    <location>
        <begin position="674"/>
        <end position="873"/>
    </location>
</feature>
<dbReference type="InterPro" id="IPR002469">
    <property type="entry name" value="Peptidase_S9B_N"/>
</dbReference>
<evidence type="ECO:0000313" key="11">
    <source>
        <dbReference type="Proteomes" id="UP001165063"/>
    </source>
</evidence>
<dbReference type="OrthoDB" id="16520at2759"/>
<accession>A0A9W6YPV4</accession>
<keyword evidence="11" id="KW-1185">Reference proteome</keyword>
<dbReference type="EMBL" id="BSXU01000757">
    <property type="protein sequence ID" value="GMG21677.1"/>
    <property type="molecule type" value="Genomic_DNA"/>
</dbReference>
<proteinExistence type="inferred from homology"/>
<evidence type="ECO:0000259" key="9">
    <source>
        <dbReference type="Pfam" id="PF00930"/>
    </source>
</evidence>
<evidence type="ECO:0000256" key="7">
    <source>
        <dbReference type="SAM" id="Phobius"/>
    </source>
</evidence>
<dbReference type="PANTHER" id="PTHR11731:SF160">
    <property type="entry name" value="DIPEPTIDYL AMINOPEPTIDASE A"/>
    <property type="match status" value="1"/>
</dbReference>
<evidence type="ECO:0000256" key="1">
    <source>
        <dbReference type="ARBA" id="ARBA00006150"/>
    </source>
</evidence>
<comment type="similarity">
    <text evidence="1">Belongs to the peptidase S9B family.</text>
</comment>
<dbReference type="GO" id="GO:0008239">
    <property type="term" value="F:dipeptidyl-peptidase activity"/>
    <property type="evidence" value="ECO:0007669"/>
    <property type="project" value="TreeGrafter"/>
</dbReference>
<dbReference type="Proteomes" id="UP001165063">
    <property type="component" value="Unassembled WGS sequence"/>
</dbReference>
<evidence type="ECO:0000256" key="3">
    <source>
        <dbReference type="ARBA" id="ARBA00022670"/>
    </source>
</evidence>
<evidence type="ECO:0000259" key="8">
    <source>
        <dbReference type="Pfam" id="PF00326"/>
    </source>
</evidence>
<dbReference type="SUPFAM" id="SSF53474">
    <property type="entry name" value="alpha/beta-Hydrolases"/>
    <property type="match status" value="1"/>
</dbReference>
<dbReference type="Pfam" id="PF00326">
    <property type="entry name" value="Peptidase_S9"/>
    <property type="match status" value="1"/>
</dbReference>
<evidence type="ECO:0000256" key="4">
    <source>
        <dbReference type="ARBA" id="ARBA00022801"/>
    </source>
</evidence>
<evidence type="ECO:0000313" key="10">
    <source>
        <dbReference type="EMBL" id="GMG21677.1"/>
    </source>
</evidence>
<keyword evidence="7" id="KW-0472">Membrane</keyword>
<keyword evidence="6" id="KW-0325">Glycoprotein</keyword>